<dbReference type="GO" id="GO:0006355">
    <property type="term" value="P:regulation of DNA-templated transcription"/>
    <property type="evidence" value="ECO:0007669"/>
    <property type="project" value="UniProtKB-UniRule"/>
</dbReference>
<sequence>MRQKYHNPLFRTSFPIEEHVASILTPYAFELLQHEIELSTKYAATQTAHGYIVRHHTKVDGGRLVSWKDEEESISCSCKEFQFSGTKEREQVANKELEKVIRQIKSMPESQDNLIDLEPDVPNNDGCEVENPVGSKTKGRPKRSRPKGGVEVAKKLRYCHVPNCRGTDHDTRNCPNKNKNIEVLPSQSPIKITKGWRQPSSNI</sequence>
<keyword evidence="1" id="KW-0539">Nucleus</keyword>
<keyword evidence="1" id="KW-0863">Zinc-finger</keyword>
<feature type="region of interest" description="Disordered" evidence="2">
    <location>
        <begin position="118"/>
        <end position="150"/>
    </location>
</feature>
<evidence type="ECO:0000313" key="4">
    <source>
        <dbReference type="Proteomes" id="UP000242715"/>
    </source>
</evidence>
<comment type="similarity">
    <text evidence="1">Belongs to the FHY3/FAR1 family.</text>
</comment>
<dbReference type="GO" id="GO:0008270">
    <property type="term" value="F:zinc ion binding"/>
    <property type="evidence" value="ECO:0007669"/>
    <property type="project" value="UniProtKB-UniRule"/>
</dbReference>
<dbReference type="OrthoDB" id="1356255at2759"/>
<dbReference type="InterPro" id="IPR031052">
    <property type="entry name" value="FHY3/FAR1"/>
</dbReference>
<keyword evidence="4" id="KW-1185">Reference proteome</keyword>
<comment type="subcellular location">
    <subcellularLocation>
        <location evidence="1">Nucleus</location>
    </subcellularLocation>
</comment>
<organism evidence="3 4">
    <name type="scientific">Trifolium subterraneum</name>
    <name type="common">Subterranean clover</name>
    <dbReference type="NCBI Taxonomy" id="3900"/>
    <lineage>
        <taxon>Eukaryota</taxon>
        <taxon>Viridiplantae</taxon>
        <taxon>Streptophyta</taxon>
        <taxon>Embryophyta</taxon>
        <taxon>Tracheophyta</taxon>
        <taxon>Spermatophyta</taxon>
        <taxon>Magnoliopsida</taxon>
        <taxon>eudicotyledons</taxon>
        <taxon>Gunneridae</taxon>
        <taxon>Pentapetalae</taxon>
        <taxon>rosids</taxon>
        <taxon>fabids</taxon>
        <taxon>Fabales</taxon>
        <taxon>Fabaceae</taxon>
        <taxon>Papilionoideae</taxon>
        <taxon>50 kb inversion clade</taxon>
        <taxon>NPAAA clade</taxon>
        <taxon>Hologalegina</taxon>
        <taxon>IRL clade</taxon>
        <taxon>Trifolieae</taxon>
        <taxon>Trifolium</taxon>
    </lineage>
</organism>
<accession>A0A2Z6N258</accession>
<keyword evidence="1" id="KW-0479">Metal-binding</keyword>
<feature type="compositionally biased region" description="Basic residues" evidence="2">
    <location>
        <begin position="137"/>
        <end position="146"/>
    </location>
</feature>
<dbReference type="EMBL" id="DF973739">
    <property type="protein sequence ID" value="GAU38948.1"/>
    <property type="molecule type" value="Genomic_DNA"/>
</dbReference>
<evidence type="ECO:0000256" key="1">
    <source>
        <dbReference type="RuleBase" id="RU367018"/>
    </source>
</evidence>
<evidence type="ECO:0000313" key="3">
    <source>
        <dbReference type="EMBL" id="GAU38948.1"/>
    </source>
</evidence>
<dbReference type="PANTHER" id="PTHR31669:SF174">
    <property type="entry name" value="PROTEIN FAR1-RELATED SEQUENCE 10-RELATED"/>
    <property type="match status" value="1"/>
</dbReference>
<dbReference type="AlphaFoldDB" id="A0A2Z6N258"/>
<gene>
    <name evidence="3" type="ORF">TSUD_363870</name>
</gene>
<dbReference type="PANTHER" id="PTHR31669">
    <property type="entry name" value="PROTEIN FAR1-RELATED SEQUENCE 10-RELATED"/>
    <property type="match status" value="1"/>
</dbReference>
<keyword evidence="1" id="KW-0862">Zinc</keyword>
<reference evidence="4" key="1">
    <citation type="journal article" date="2017" name="Front. Plant Sci.">
        <title>Climate Clever Clovers: New Paradigm to Reduce the Environmental Footprint of Ruminants by Breeding Low Methanogenic Forages Utilizing Haplotype Variation.</title>
        <authorList>
            <person name="Kaur P."/>
            <person name="Appels R."/>
            <person name="Bayer P.E."/>
            <person name="Keeble-Gagnere G."/>
            <person name="Wang J."/>
            <person name="Hirakawa H."/>
            <person name="Shirasawa K."/>
            <person name="Vercoe P."/>
            <person name="Stefanova K."/>
            <person name="Durmic Z."/>
            <person name="Nichols P."/>
            <person name="Revell C."/>
            <person name="Isobe S.N."/>
            <person name="Edwards D."/>
            <person name="Erskine W."/>
        </authorList>
    </citation>
    <scope>NUCLEOTIDE SEQUENCE [LARGE SCALE GENOMIC DNA]</scope>
    <source>
        <strain evidence="4">cv. Daliak</strain>
    </source>
</reference>
<name>A0A2Z6N258_TRISU</name>
<dbReference type="GO" id="GO:0005634">
    <property type="term" value="C:nucleus"/>
    <property type="evidence" value="ECO:0007669"/>
    <property type="project" value="UniProtKB-SubCell"/>
</dbReference>
<comment type="function">
    <text evidence="1">Putative transcription activator involved in regulating light control of development.</text>
</comment>
<evidence type="ECO:0000256" key="2">
    <source>
        <dbReference type="SAM" id="MobiDB-lite"/>
    </source>
</evidence>
<proteinExistence type="inferred from homology"/>
<dbReference type="Proteomes" id="UP000242715">
    <property type="component" value="Unassembled WGS sequence"/>
</dbReference>
<protein>
    <recommendedName>
        <fullName evidence="1">Protein FAR1-RELATED SEQUENCE</fullName>
    </recommendedName>
</protein>